<proteinExistence type="inferred from homology"/>
<accession>A0A091DKY1</accession>
<dbReference type="GO" id="GO:0017128">
    <property type="term" value="F:phospholipid scramblase activity"/>
    <property type="evidence" value="ECO:0007669"/>
    <property type="project" value="InterPro"/>
</dbReference>
<evidence type="ECO:0000256" key="1">
    <source>
        <dbReference type="ARBA" id="ARBA00005350"/>
    </source>
</evidence>
<keyword evidence="2" id="KW-0449">Lipoprotein</keyword>
<dbReference type="PANTHER" id="PTHR23248">
    <property type="entry name" value="PHOSPHOLIPID SCRAMBLASE-RELATED"/>
    <property type="match status" value="1"/>
</dbReference>
<gene>
    <name evidence="3" type="ORF">H920_05786</name>
</gene>
<dbReference type="Proteomes" id="UP000028990">
    <property type="component" value="Unassembled WGS sequence"/>
</dbReference>
<keyword evidence="4" id="KW-1185">Reference proteome</keyword>
<dbReference type="Pfam" id="PF03803">
    <property type="entry name" value="Scramblase"/>
    <property type="match status" value="1"/>
</dbReference>
<comment type="function">
    <text evidence="2">May mediate accelerated ATP-independent bidirectional transbilayer migration of phospholipids upon binding calcium ions that results in a loss of phospholipid asymmetry in the plasma membrane.</text>
</comment>
<evidence type="ECO:0000256" key="2">
    <source>
        <dbReference type="RuleBase" id="RU363116"/>
    </source>
</evidence>
<dbReference type="STRING" id="885580.ENSFDAP00000019296"/>
<dbReference type="PANTHER" id="PTHR23248:SF31">
    <property type="entry name" value="PHOSPHOLIPID SCRAMBLASE"/>
    <property type="match status" value="1"/>
</dbReference>
<evidence type="ECO:0000313" key="3">
    <source>
        <dbReference type="EMBL" id="KFO32764.1"/>
    </source>
</evidence>
<protein>
    <recommendedName>
        <fullName evidence="2">Phospholipid scramblase</fullName>
    </recommendedName>
</protein>
<dbReference type="EMBL" id="KN122131">
    <property type="protein sequence ID" value="KFO32764.1"/>
    <property type="molecule type" value="Genomic_DNA"/>
</dbReference>
<keyword evidence="2" id="KW-0564">Palmitate</keyword>
<organism evidence="3 4">
    <name type="scientific">Fukomys damarensis</name>
    <name type="common">Damaraland mole rat</name>
    <name type="synonym">Cryptomys damarensis</name>
    <dbReference type="NCBI Taxonomy" id="885580"/>
    <lineage>
        <taxon>Eukaryota</taxon>
        <taxon>Metazoa</taxon>
        <taxon>Chordata</taxon>
        <taxon>Craniata</taxon>
        <taxon>Vertebrata</taxon>
        <taxon>Euteleostomi</taxon>
        <taxon>Mammalia</taxon>
        <taxon>Eutheria</taxon>
        <taxon>Euarchontoglires</taxon>
        <taxon>Glires</taxon>
        <taxon>Rodentia</taxon>
        <taxon>Hystricomorpha</taxon>
        <taxon>Bathyergidae</taxon>
        <taxon>Fukomys</taxon>
    </lineage>
</organism>
<comment type="similarity">
    <text evidence="1 2">Belongs to the phospholipid scramblase family.</text>
</comment>
<reference evidence="3 4" key="1">
    <citation type="submission" date="2013-11" db="EMBL/GenBank/DDBJ databases">
        <title>The Damaraland mole rat (Fukomys damarensis) genome and evolution of African mole rats.</title>
        <authorList>
            <person name="Gladyshev V.N."/>
            <person name="Fang X."/>
        </authorList>
    </citation>
    <scope>NUCLEOTIDE SEQUENCE [LARGE SCALE GENOMIC DNA]</scope>
    <source>
        <tissue evidence="3">Liver</tissue>
    </source>
</reference>
<evidence type="ECO:0000313" key="4">
    <source>
        <dbReference type="Proteomes" id="UP000028990"/>
    </source>
</evidence>
<name>A0A091DKY1_FUKDA</name>
<comment type="cofactor">
    <cofactor evidence="2">
        <name>Ca(2+)</name>
        <dbReference type="ChEBI" id="CHEBI:29108"/>
    </cofactor>
</comment>
<keyword evidence="2" id="KW-0106">Calcium</keyword>
<dbReference type="GO" id="GO:0005886">
    <property type="term" value="C:plasma membrane"/>
    <property type="evidence" value="ECO:0007669"/>
    <property type="project" value="TreeGrafter"/>
</dbReference>
<dbReference type="AlphaFoldDB" id="A0A091DKY1"/>
<dbReference type="eggNOG" id="KOG0621">
    <property type="taxonomic scope" value="Eukaryota"/>
</dbReference>
<dbReference type="InterPro" id="IPR005552">
    <property type="entry name" value="Scramblase"/>
</dbReference>
<sequence>MNNQGQRIYFAEERNNRFLLYLCGISRPFTMTIYGNVGQDIITMNKALRCSCCWSSCCLQKLTVEAPPGEKIGYVYQYFHPFLPKFKIKNENKKDVLKIRGPCLVSNCLWDLNFNLLSLDEEIVIGNISKHCSGFVTAPSLTDADTFSIQFPIDLDVKNKALILGASFLIGSEDLRVLPVLSARCGLPATTAPLDLISREEALCLGTVRTAWHLAVLSGNAATLFPIPLFPAVSPPSQIKWASSNRVQKKTKRLGPSPECFQPALPRRGQFSPRVWVGANANVGLLRKRFPAPSPGARILCRQKSFPGRRGVCLLRGQCGPALSFTFSRR</sequence>